<comment type="caution">
    <text evidence="1">The sequence shown here is derived from an EMBL/GenBank/DDBJ whole genome shotgun (WGS) entry which is preliminary data.</text>
</comment>
<keyword evidence="2" id="KW-1185">Reference proteome</keyword>
<sequence>MLVPGWYRMMALLAGAFIGIAQDEPEQAARDAHDALTVAAGTQGYLRVDDTLECLARLAVNDDNHAYAARLLGAAESIGRRMGHPRLPDVSSRL</sequence>
<evidence type="ECO:0000313" key="1">
    <source>
        <dbReference type="EMBL" id="KZS59648.1"/>
    </source>
</evidence>
<dbReference type="Proteomes" id="UP000077342">
    <property type="component" value="Unassembled WGS sequence"/>
</dbReference>
<accession>A0A162DX71</accession>
<proteinExistence type="predicted"/>
<dbReference type="AlphaFoldDB" id="A0A162DX71"/>
<evidence type="ECO:0000313" key="2">
    <source>
        <dbReference type="Proteomes" id="UP000077342"/>
    </source>
</evidence>
<gene>
    <name evidence="1" type="ORF">A4G28_03330</name>
</gene>
<name>A0A162DX71_9MYCO</name>
<dbReference type="EMBL" id="LWCI01000136">
    <property type="protein sequence ID" value="KZS59648.1"/>
    <property type="molecule type" value="Genomic_DNA"/>
</dbReference>
<organism evidence="1 2">
    <name type="scientific">Mycobacterium ostraviense</name>
    <dbReference type="NCBI Taxonomy" id="2738409"/>
    <lineage>
        <taxon>Bacteria</taxon>
        <taxon>Bacillati</taxon>
        <taxon>Actinomycetota</taxon>
        <taxon>Actinomycetes</taxon>
        <taxon>Mycobacteriales</taxon>
        <taxon>Mycobacteriaceae</taxon>
        <taxon>Mycobacterium</taxon>
    </lineage>
</organism>
<reference evidence="2" key="1">
    <citation type="submission" date="2016-04" db="EMBL/GenBank/DDBJ databases">
        <authorList>
            <person name="Strapagiel D."/>
            <person name="Borowka P."/>
            <person name="Marciniak B."/>
            <person name="Bakula Z."/>
            <person name="Van Ingen J."/>
            <person name="Safianowska A."/>
            <person name="Dziadek J."/>
            <person name="Jagielski T."/>
        </authorList>
    </citation>
    <scope>NUCLEOTIDE SEQUENCE [LARGE SCALE GENOMIC DNA]</scope>
    <source>
        <strain evidence="2">1010001458</strain>
    </source>
</reference>
<protein>
    <submittedName>
        <fullName evidence="1">Uncharacterized protein</fullName>
    </submittedName>
</protein>